<gene>
    <name evidence="2" type="ORF">PBRASI_LOCUS6429</name>
</gene>
<name>A0A9N9BVC2_9GLOM</name>
<proteinExistence type="predicted"/>
<organism evidence="2 3">
    <name type="scientific">Paraglomus brasilianum</name>
    <dbReference type="NCBI Taxonomy" id="144538"/>
    <lineage>
        <taxon>Eukaryota</taxon>
        <taxon>Fungi</taxon>
        <taxon>Fungi incertae sedis</taxon>
        <taxon>Mucoromycota</taxon>
        <taxon>Glomeromycotina</taxon>
        <taxon>Glomeromycetes</taxon>
        <taxon>Paraglomerales</taxon>
        <taxon>Paraglomeraceae</taxon>
        <taxon>Paraglomus</taxon>
    </lineage>
</organism>
<evidence type="ECO:0000256" key="1">
    <source>
        <dbReference type="SAM" id="MobiDB-lite"/>
    </source>
</evidence>
<protein>
    <submittedName>
        <fullName evidence="2">4168_t:CDS:1</fullName>
    </submittedName>
</protein>
<feature type="non-terminal residue" evidence="2">
    <location>
        <position position="1"/>
    </location>
</feature>
<dbReference type="AlphaFoldDB" id="A0A9N9BVC2"/>
<dbReference type="Proteomes" id="UP000789739">
    <property type="component" value="Unassembled WGS sequence"/>
</dbReference>
<evidence type="ECO:0000313" key="3">
    <source>
        <dbReference type="Proteomes" id="UP000789739"/>
    </source>
</evidence>
<sequence>FHHPRQLTEFRIIQEQPELAGQQAETGPKTDSTRVSDTNTRIDSSIGLYYLQKDFVTCSDKDWIFARFSSK</sequence>
<keyword evidence="3" id="KW-1185">Reference proteome</keyword>
<dbReference type="EMBL" id="CAJVPI010000852">
    <property type="protein sequence ID" value="CAG8577302.1"/>
    <property type="molecule type" value="Genomic_DNA"/>
</dbReference>
<reference evidence="2" key="1">
    <citation type="submission" date="2021-06" db="EMBL/GenBank/DDBJ databases">
        <authorList>
            <person name="Kallberg Y."/>
            <person name="Tangrot J."/>
            <person name="Rosling A."/>
        </authorList>
    </citation>
    <scope>NUCLEOTIDE SEQUENCE</scope>
    <source>
        <strain evidence="2">BR232B</strain>
    </source>
</reference>
<comment type="caution">
    <text evidence="2">The sequence shown here is derived from an EMBL/GenBank/DDBJ whole genome shotgun (WGS) entry which is preliminary data.</text>
</comment>
<feature type="region of interest" description="Disordered" evidence="1">
    <location>
        <begin position="12"/>
        <end position="37"/>
    </location>
</feature>
<feature type="compositionally biased region" description="Polar residues" evidence="1">
    <location>
        <begin position="23"/>
        <end position="37"/>
    </location>
</feature>
<accession>A0A9N9BVC2</accession>
<evidence type="ECO:0000313" key="2">
    <source>
        <dbReference type="EMBL" id="CAG8577302.1"/>
    </source>
</evidence>